<protein>
    <submittedName>
        <fullName evidence="1">Uncharacterized protein</fullName>
    </submittedName>
</protein>
<proteinExistence type="predicted"/>
<comment type="caution">
    <text evidence="1">The sequence shown here is derived from an EMBL/GenBank/DDBJ whole genome shotgun (WGS) entry which is preliminary data.</text>
</comment>
<dbReference type="Proteomes" id="UP000663859">
    <property type="component" value="Unassembled WGS sequence"/>
</dbReference>
<sequence>MLDNSNAVSAWVKNDHLGFEVLYVYRGVVRKYRPDFLVRLKNGDMLVVETKGEDTEQRKVKRRYLDEWTQAVNAHGGFGQWRPAVVRNPGEICDIPLGASPTTSPS</sequence>
<organism evidence="1 2">
    <name type="scientific">Candidatus Methylacidithermus pantelleriae</name>
    <dbReference type="NCBI Taxonomy" id="2744239"/>
    <lineage>
        <taxon>Bacteria</taxon>
        <taxon>Pseudomonadati</taxon>
        <taxon>Verrucomicrobiota</taxon>
        <taxon>Methylacidiphilae</taxon>
        <taxon>Methylacidiphilales</taxon>
        <taxon>Methylacidiphilaceae</taxon>
        <taxon>Candidatus Methylacidithermus</taxon>
    </lineage>
</organism>
<accession>A0A8J2BSC8</accession>
<dbReference type="AlphaFoldDB" id="A0A8J2BSC8"/>
<evidence type="ECO:0000313" key="2">
    <source>
        <dbReference type="Proteomes" id="UP000663859"/>
    </source>
</evidence>
<keyword evidence="2" id="KW-1185">Reference proteome</keyword>
<gene>
    <name evidence="1" type="ORF">MPNT_170058</name>
</gene>
<evidence type="ECO:0000313" key="1">
    <source>
        <dbReference type="EMBL" id="CAF0694759.1"/>
    </source>
</evidence>
<name>A0A8J2BSC8_9BACT</name>
<reference evidence="1" key="1">
    <citation type="submission" date="2021-02" db="EMBL/GenBank/DDBJ databases">
        <authorList>
            <person name="Cremers G."/>
            <person name="Picone N."/>
        </authorList>
    </citation>
    <scope>NUCLEOTIDE SEQUENCE</scope>
    <source>
        <strain evidence="1">PQ17</strain>
    </source>
</reference>
<dbReference type="EMBL" id="CAJNOB010000009">
    <property type="protein sequence ID" value="CAF0694759.1"/>
    <property type="molecule type" value="Genomic_DNA"/>
</dbReference>